<proteinExistence type="predicted"/>
<dbReference type="Proteomes" id="UP001500683">
    <property type="component" value="Unassembled WGS sequence"/>
</dbReference>
<comment type="caution">
    <text evidence="1">The sequence shown here is derived from an EMBL/GenBank/DDBJ whole genome shotgun (WGS) entry which is preliminary data.</text>
</comment>
<dbReference type="EMBL" id="BAAAZG010000001">
    <property type="protein sequence ID" value="GAA4054463.1"/>
    <property type="molecule type" value="Genomic_DNA"/>
</dbReference>
<protein>
    <submittedName>
        <fullName evidence="1">Uncharacterized protein</fullName>
    </submittedName>
</protein>
<reference evidence="2" key="1">
    <citation type="journal article" date="2019" name="Int. J. Syst. Evol. Microbiol.">
        <title>The Global Catalogue of Microorganisms (GCM) 10K type strain sequencing project: providing services to taxonomists for standard genome sequencing and annotation.</title>
        <authorList>
            <consortium name="The Broad Institute Genomics Platform"/>
            <consortium name="The Broad Institute Genome Sequencing Center for Infectious Disease"/>
            <person name="Wu L."/>
            <person name="Ma J."/>
        </authorList>
    </citation>
    <scope>NUCLEOTIDE SEQUENCE [LARGE SCALE GENOMIC DNA]</scope>
    <source>
        <strain evidence="2">JCM 16702</strain>
    </source>
</reference>
<keyword evidence="2" id="KW-1185">Reference proteome</keyword>
<evidence type="ECO:0000313" key="2">
    <source>
        <dbReference type="Proteomes" id="UP001500683"/>
    </source>
</evidence>
<name>A0ABP7UWG7_9ACTN</name>
<evidence type="ECO:0000313" key="1">
    <source>
        <dbReference type="EMBL" id="GAA4054463.1"/>
    </source>
</evidence>
<organism evidence="1 2">
    <name type="scientific">Actinomadura miaoliensis</name>
    <dbReference type="NCBI Taxonomy" id="430685"/>
    <lineage>
        <taxon>Bacteria</taxon>
        <taxon>Bacillati</taxon>
        <taxon>Actinomycetota</taxon>
        <taxon>Actinomycetes</taxon>
        <taxon>Streptosporangiales</taxon>
        <taxon>Thermomonosporaceae</taxon>
        <taxon>Actinomadura</taxon>
    </lineage>
</organism>
<gene>
    <name evidence="1" type="ORF">GCM10022214_01650</name>
</gene>
<accession>A0ABP7UWG7</accession>
<sequence length="119" mass="12203">MICGPGGSAARLGVGIFGMTPVGTGARRAALFSRCSVALVSSVKCVPQNAAGNANARTMTATLNTVTRPVVGIGLEAGPSIRYRMDELPEVIGSAPGPSVSLSYIRPFVAQRRYLVAAP</sequence>